<comment type="caution">
    <text evidence="4">The sequence shown here is derived from an EMBL/GenBank/DDBJ whole genome shotgun (WGS) entry which is preliminary data.</text>
</comment>
<dbReference type="EMBL" id="DOZN01000025">
    <property type="protein sequence ID" value="HCC42609.1"/>
    <property type="molecule type" value="Genomic_DNA"/>
</dbReference>
<dbReference type="InterPro" id="IPR020084">
    <property type="entry name" value="NUDIX_hydrolase_CS"/>
</dbReference>
<dbReference type="InterPro" id="IPR000086">
    <property type="entry name" value="NUDIX_hydrolase_dom"/>
</dbReference>
<evidence type="ECO:0000313" key="5">
    <source>
        <dbReference type="Proteomes" id="UP000263336"/>
    </source>
</evidence>
<evidence type="ECO:0000259" key="3">
    <source>
        <dbReference type="PROSITE" id="PS51462"/>
    </source>
</evidence>
<comment type="cofactor">
    <cofactor evidence="1">
        <name>Mg(2+)</name>
        <dbReference type="ChEBI" id="CHEBI:18420"/>
    </cofactor>
</comment>
<dbReference type="InterPro" id="IPR015797">
    <property type="entry name" value="NUDIX_hydrolase-like_dom_sf"/>
</dbReference>
<dbReference type="InterPro" id="IPR001296">
    <property type="entry name" value="Glyco_trans_1"/>
</dbReference>
<dbReference type="Proteomes" id="UP000263336">
    <property type="component" value="Unassembled WGS sequence"/>
</dbReference>
<dbReference type="PANTHER" id="PTHR43046:SF14">
    <property type="entry name" value="MUTT_NUDIX FAMILY PROTEIN"/>
    <property type="match status" value="1"/>
</dbReference>
<reference evidence="4 5" key="1">
    <citation type="journal article" date="2018" name="Nat. Biotechnol.">
        <title>A standardized bacterial taxonomy based on genome phylogeny substantially revises the tree of life.</title>
        <authorList>
            <person name="Parks D.H."/>
            <person name="Chuvochina M."/>
            <person name="Waite D.W."/>
            <person name="Rinke C."/>
            <person name="Skarshewski A."/>
            <person name="Chaumeil P.A."/>
            <person name="Hugenholtz P."/>
        </authorList>
    </citation>
    <scope>NUCLEOTIDE SEQUENCE [LARGE SCALE GENOMIC DNA]</scope>
    <source>
        <strain evidence="4">UBA11701</strain>
    </source>
</reference>
<dbReference type="GO" id="GO:0016757">
    <property type="term" value="F:glycosyltransferase activity"/>
    <property type="evidence" value="ECO:0007669"/>
    <property type="project" value="InterPro"/>
</dbReference>
<sequence length="469" mass="54392">MSSTNKVILKNRPRGFRSSGVVIKDNKLLLMKQVLRGEVFYSVPGGHWEEGETLEQTCQREVKEEFGIDVVTDRLIYYVDTESRLNFVFACNYISGEINLGGPERERMNEDDQYHPMWLDFKDIKNANIEPAETKEAILRYFQDMEQPPFFVTNIKNLNKNVLLIAPKHINVPPTGYGGRERIVALVYDYYVKNGYNVDVISKDGSKYHTYNLNQLDNVDFGKYRFIITYTYEPELLEKLENSGRRVLVILENNYSEKLSYIKNLKQCESFVISEEQQKQYMDNLGISYDIKPNCIDMDFYKITDTVRNKDIIYIGAIGQHKSPLACLDYAIKNNLSIDFYGPMMFLESEENYKNEFLKKVESYTKAKLLGEIEEKNKVTTLGQYKYFIFLAGLEKQEWTEPFGLAPLEALACGCTVITQFQRGGHLSFCNESNSISYVDKPRQLNPSDNRKSVLPFDSKLVLSTYYPR</sequence>
<protein>
    <recommendedName>
        <fullName evidence="3">Nudix hydrolase domain-containing protein</fullName>
    </recommendedName>
</protein>
<evidence type="ECO:0000313" key="4">
    <source>
        <dbReference type="EMBL" id="HCC42609.1"/>
    </source>
</evidence>
<dbReference type="PROSITE" id="PS51462">
    <property type="entry name" value="NUDIX"/>
    <property type="match status" value="1"/>
</dbReference>
<keyword evidence="2" id="KW-0378">Hydrolase</keyword>
<gene>
    <name evidence="4" type="ORF">DEP93_04025</name>
</gene>
<dbReference type="SUPFAM" id="SSF55811">
    <property type="entry name" value="Nudix"/>
    <property type="match status" value="1"/>
</dbReference>
<evidence type="ECO:0000256" key="1">
    <source>
        <dbReference type="ARBA" id="ARBA00001946"/>
    </source>
</evidence>
<dbReference type="Pfam" id="PF00293">
    <property type="entry name" value="NUDIX"/>
    <property type="match status" value="1"/>
</dbReference>
<name>A0A3D0ZQX2_UNCKA</name>
<proteinExistence type="predicted"/>
<accession>A0A3D0ZQX2</accession>
<dbReference type="GO" id="GO:0016787">
    <property type="term" value="F:hydrolase activity"/>
    <property type="evidence" value="ECO:0007669"/>
    <property type="project" value="UniProtKB-KW"/>
</dbReference>
<dbReference type="SUPFAM" id="SSF53756">
    <property type="entry name" value="UDP-Glycosyltransferase/glycogen phosphorylase"/>
    <property type="match status" value="1"/>
</dbReference>
<evidence type="ECO:0000256" key="2">
    <source>
        <dbReference type="ARBA" id="ARBA00022801"/>
    </source>
</evidence>
<feature type="domain" description="Nudix hydrolase" evidence="3">
    <location>
        <begin position="13"/>
        <end position="144"/>
    </location>
</feature>
<dbReference type="PANTHER" id="PTHR43046">
    <property type="entry name" value="GDP-MANNOSE MANNOSYL HYDROLASE"/>
    <property type="match status" value="1"/>
</dbReference>
<organism evidence="4 5">
    <name type="scientific">candidate division WWE3 bacterium</name>
    <dbReference type="NCBI Taxonomy" id="2053526"/>
    <lineage>
        <taxon>Bacteria</taxon>
        <taxon>Katanobacteria</taxon>
    </lineage>
</organism>
<dbReference type="PROSITE" id="PS00893">
    <property type="entry name" value="NUDIX_BOX"/>
    <property type="match status" value="1"/>
</dbReference>
<dbReference type="InterPro" id="IPR020476">
    <property type="entry name" value="Nudix_hydrolase"/>
</dbReference>
<dbReference type="Gene3D" id="3.90.79.10">
    <property type="entry name" value="Nucleoside Triphosphate Pyrophosphohydrolase"/>
    <property type="match status" value="1"/>
</dbReference>
<dbReference type="Pfam" id="PF00534">
    <property type="entry name" value="Glycos_transf_1"/>
    <property type="match status" value="1"/>
</dbReference>
<dbReference type="Gene3D" id="3.40.50.2000">
    <property type="entry name" value="Glycogen Phosphorylase B"/>
    <property type="match status" value="2"/>
</dbReference>
<dbReference type="AlphaFoldDB" id="A0A3D0ZQX2"/>
<dbReference type="PRINTS" id="PR00502">
    <property type="entry name" value="NUDIXFAMILY"/>
</dbReference>